<name>A0ABN0YIQ8_9CAUL</name>
<dbReference type="InterPro" id="IPR000160">
    <property type="entry name" value="GGDEF_dom"/>
</dbReference>
<reference evidence="4 5" key="1">
    <citation type="journal article" date="2019" name="Int. J. Syst. Evol. Microbiol.">
        <title>The Global Catalogue of Microorganisms (GCM) 10K type strain sequencing project: providing services to taxonomists for standard genome sequencing and annotation.</title>
        <authorList>
            <consortium name="The Broad Institute Genomics Platform"/>
            <consortium name="The Broad Institute Genome Sequencing Center for Infectious Disease"/>
            <person name="Wu L."/>
            <person name="Ma J."/>
        </authorList>
    </citation>
    <scope>NUCLEOTIDE SEQUENCE [LARGE SCALE GENOMIC DNA]</scope>
    <source>
        <strain evidence="4 5">JCM 13476</strain>
    </source>
</reference>
<sequence>MNTGSVTDIAMQVLLVSPRQARFAVLQAGLAHQGCETLWVADAEAAIKALETRAYDVMMIDSDDAGLVAEVSAIRAVLPDRYLPVIAVGADCDIDVDLRMRDVPHPAQALVRLEHLVRAAVAEEEFNLRCQTFADHGANLHKVVQDRQPISVLAIGAADERFLALSNSLREAGVDVVAAPTPYTAFDYLHERAFDAAILWGGENRAVAMSIASGMKRNTRLYHIPLVLYLRDGDEVNLTDLYVRGFADVVETGVSEIETADRVQALASNYRRRQAIRRALDSVRVSQLTDSVTGLFNREPFASHLGRVCASTKRRKRTLSLCVLRVRKTDTLAVINRGGWLDMALPQVGAMISRLVRVEDTAASLGPDSFAVMMPATDKDAALQAAERIAAVIACTAFEAGQDRSPFVIDFDIGVAEMIEGEGPIQLLERAVADARQKVAA</sequence>
<accession>A0ABN0YIQ8</accession>
<evidence type="ECO:0000256" key="1">
    <source>
        <dbReference type="ARBA" id="ARBA00012528"/>
    </source>
</evidence>
<feature type="domain" description="GGDEF" evidence="3">
    <location>
        <begin position="317"/>
        <end position="441"/>
    </location>
</feature>
<dbReference type="InterPro" id="IPR043128">
    <property type="entry name" value="Rev_trsase/Diguanyl_cyclase"/>
</dbReference>
<comment type="caution">
    <text evidence="4">The sequence shown here is derived from an EMBL/GenBank/DDBJ whole genome shotgun (WGS) entry which is preliminary data.</text>
</comment>
<gene>
    <name evidence="4" type="ORF">GCM10009093_24500</name>
</gene>
<evidence type="ECO:0000259" key="3">
    <source>
        <dbReference type="PROSITE" id="PS50887"/>
    </source>
</evidence>
<evidence type="ECO:0000256" key="2">
    <source>
        <dbReference type="ARBA" id="ARBA00034247"/>
    </source>
</evidence>
<dbReference type="PANTHER" id="PTHR45138">
    <property type="entry name" value="REGULATORY COMPONENTS OF SENSORY TRANSDUCTION SYSTEM"/>
    <property type="match status" value="1"/>
</dbReference>
<dbReference type="SUPFAM" id="SSF55073">
    <property type="entry name" value="Nucleotide cyclase"/>
    <property type="match status" value="1"/>
</dbReference>
<organism evidence="4 5">
    <name type="scientific">Brevundimonas terrae</name>
    <dbReference type="NCBI Taxonomy" id="363631"/>
    <lineage>
        <taxon>Bacteria</taxon>
        <taxon>Pseudomonadati</taxon>
        <taxon>Pseudomonadota</taxon>
        <taxon>Alphaproteobacteria</taxon>
        <taxon>Caulobacterales</taxon>
        <taxon>Caulobacteraceae</taxon>
        <taxon>Brevundimonas</taxon>
    </lineage>
</organism>
<keyword evidence="5" id="KW-1185">Reference proteome</keyword>
<protein>
    <recommendedName>
        <fullName evidence="1">diguanylate cyclase</fullName>
        <ecNumber evidence="1">2.7.7.65</ecNumber>
    </recommendedName>
</protein>
<dbReference type="Gene3D" id="3.30.70.270">
    <property type="match status" value="1"/>
</dbReference>
<comment type="catalytic activity">
    <reaction evidence="2">
        <text>2 GTP = 3',3'-c-di-GMP + 2 diphosphate</text>
        <dbReference type="Rhea" id="RHEA:24898"/>
        <dbReference type="ChEBI" id="CHEBI:33019"/>
        <dbReference type="ChEBI" id="CHEBI:37565"/>
        <dbReference type="ChEBI" id="CHEBI:58805"/>
        <dbReference type="EC" id="2.7.7.65"/>
    </reaction>
</comment>
<dbReference type="PANTHER" id="PTHR45138:SF9">
    <property type="entry name" value="DIGUANYLATE CYCLASE DGCM-RELATED"/>
    <property type="match status" value="1"/>
</dbReference>
<dbReference type="Proteomes" id="UP001500791">
    <property type="component" value="Unassembled WGS sequence"/>
</dbReference>
<dbReference type="InterPro" id="IPR050469">
    <property type="entry name" value="Diguanylate_Cyclase"/>
</dbReference>
<dbReference type="SUPFAM" id="SSF52172">
    <property type="entry name" value="CheY-like"/>
    <property type="match status" value="1"/>
</dbReference>
<dbReference type="InterPro" id="IPR011006">
    <property type="entry name" value="CheY-like_superfamily"/>
</dbReference>
<evidence type="ECO:0000313" key="5">
    <source>
        <dbReference type="Proteomes" id="UP001500791"/>
    </source>
</evidence>
<dbReference type="PROSITE" id="PS50887">
    <property type="entry name" value="GGDEF"/>
    <property type="match status" value="1"/>
</dbReference>
<dbReference type="EC" id="2.7.7.65" evidence="1"/>
<evidence type="ECO:0000313" key="4">
    <source>
        <dbReference type="EMBL" id="GAA0396937.1"/>
    </source>
</evidence>
<dbReference type="Pfam" id="PF00990">
    <property type="entry name" value="GGDEF"/>
    <property type="match status" value="1"/>
</dbReference>
<dbReference type="RefSeq" id="WP_243862904.1">
    <property type="nucleotide sequence ID" value="NZ_BAAAEJ010000008.1"/>
</dbReference>
<dbReference type="EMBL" id="BAAAEJ010000008">
    <property type="protein sequence ID" value="GAA0396937.1"/>
    <property type="molecule type" value="Genomic_DNA"/>
</dbReference>
<dbReference type="NCBIfam" id="TIGR00254">
    <property type="entry name" value="GGDEF"/>
    <property type="match status" value="1"/>
</dbReference>
<dbReference type="SMART" id="SM00267">
    <property type="entry name" value="GGDEF"/>
    <property type="match status" value="1"/>
</dbReference>
<proteinExistence type="predicted"/>
<dbReference type="InterPro" id="IPR029787">
    <property type="entry name" value="Nucleotide_cyclase"/>
</dbReference>